<name>A0A2Z7DJB4_9LAMI</name>
<dbReference type="AlphaFoldDB" id="A0A2Z7DJB4"/>
<reference evidence="2 3" key="1">
    <citation type="journal article" date="2015" name="Proc. Natl. Acad. Sci. U.S.A.">
        <title>The resurrection genome of Boea hygrometrica: A blueprint for survival of dehydration.</title>
        <authorList>
            <person name="Xiao L."/>
            <person name="Yang G."/>
            <person name="Zhang L."/>
            <person name="Yang X."/>
            <person name="Zhao S."/>
            <person name="Ji Z."/>
            <person name="Zhou Q."/>
            <person name="Hu M."/>
            <person name="Wang Y."/>
            <person name="Chen M."/>
            <person name="Xu Y."/>
            <person name="Jin H."/>
            <person name="Xiao X."/>
            <person name="Hu G."/>
            <person name="Bao F."/>
            <person name="Hu Y."/>
            <person name="Wan P."/>
            <person name="Li L."/>
            <person name="Deng X."/>
            <person name="Kuang T."/>
            <person name="Xiang C."/>
            <person name="Zhu J.K."/>
            <person name="Oliver M.J."/>
            <person name="He Y."/>
        </authorList>
    </citation>
    <scope>NUCLEOTIDE SEQUENCE [LARGE SCALE GENOMIC DNA]</scope>
    <source>
        <strain evidence="3">cv. XS01</strain>
    </source>
</reference>
<dbReference type="EMBL" id="KQ986826">
    <property type="protein sequence ID" value="KZV58143.1"/>
    <property type="molecule type" value="Genomic_DNA"/>
</dbReference>
<evidence type="ECO:0000313" key="2">
    <source>
        <dbReference type="EMBL" id="KZV58143.1"/>
    </source>
</evidence>
<evidence type="ECO:0008006" key="4">
    <source>
        <dbReference type="Google" id="ProtNLM"/>
    </source>
</evidence>
<organism evidence="2 3">
    <name type="scientific">Dorcoceras hygrometricum</name>
    <dbReference type="NCBI Taxonomy" id="472368"/>
    <lineage>
        <taxon>Eukaryota</taxon>
        <taxon>Viridiplantae</taxon>
        <taxon>Streptophyta</taxon>
        <taxon>Embryophyta</taxon>
        <taxon>Tracheophyta</taxon>
        <taxon>Spermatophyta</taxon>
        <taxon>Magnoliopsida</taxon>
        <taxon>eudicotyledons</taxon>
        <taxon>Gunneridae</taxon>
        <taxon>Pentapetalae</taxon>
        <taxon>asterids</taxon>
        <taxon>lamiids</taxon>
        <taxon>Lamiales</taxon>
        <taxon>Gesneriaceae</taxon>
        <taxon>Didymocarpoideae</taxon>
        <taxon>Trichosporeae</taxon>
        <taxon>Loxocarpinae</taxon>
        <taxon>Dorcoceras</taxon>
    </lineage>
</organism>
<protein>
    <recommendedName>
        <fullName evidence="4">Dystroglycan-like</fullName>
    </recommendedName>
</protein>
<dbReference type="Proteomes" id="UP000250235">
    <property type="component" value="Unassembled WGS sequence"/>
</dbReference>
<gene>
    <name evidence="2" type="ORF">F511_02736</name>
</gene>
<proteinExistence type="predicted"/>
<evidence type="ECO:0000256" key="1">
    <source>
        <dbReference type="SAM" id="MobiDB-lite"/>
    </source>
</evidence>
<sequence length="795" mass="88640">MASSLFTNTLHISFDSVLTMDHEGMVAMFKALVATGLKDYLGCPGVIYEDELIEFFQNGSVRDGMVVSTVNGKTVEISEELFAETFQLPVEGLTDMNDVPKDMVFDARSVFSYDGTQIETSGKKRKMKFEFRLLNDILAKSVTVKAGSFDTVTLERFMMMAAINGGIPINWSKVLFNIFKDMVTTGSRQAKGFSIQISLLLEDVPNLELRDSSEFPSSRILTERTVHRYIVINDTVGMEEVADISRVKKTPKKNAVSRKRPAAVTDVEPAIKKNRTSKSKSVSSKDNLDILPVAQEAVPLQTVAPTMEDEPVLESIAEEVRTTFADDMDIIIEQVVAETAQLEMDEGEPDVSKTDVGAQETHRADETDQWFNLSYEELYAADRQFETASDTDEDIETVDFGTAVGDQLSETSSCRLWLKMSAVPMLQLSILRQSQKFSEARKINFLPGDGSSATDLKVLEWLSDLHMFLIEELKEQTLAHGLSWEKTCCSKLFEGRPRDRGAVIVKSNTNFRSSCWIRTMIKVDGSWVMERARIFFWKPLPRPVVCTEVQRQLSYVDTLPPVSEFFKVMKKQWADVCMEVSKFFVSEKLLSVGSLNFYRALSVVESVPAFEFRRPNVTSWGWSTWAPGAVVEDERQYVLLISLLVIMVPQLDVEMIQLVVPREVDRVSQLCTMVPQLDVEMIQLVVPREIEHAGSLGSIGLNGVGDDPVNFIQTGVRCGSGTNQAEASGHVMPGAQKRAGSDRRCQEVARTMSGSWCGSGTNQAEASGHVMPGAQKRAGSDRRCQEVARTMSGSW</sequence>
<accession>A0A2Z7DJB4</accession>
<feature type="region of interest" description="Disordered" evidence="1">
    <location>
        <begin position="343"/>
        <end position="363"/>
    </location>
</feature>
<evidence type="ECO:0000313" key="3">
    <source>
        <dbReference type="Proteomes" id="UP000250235"/>
    </source>
</evidence>
<keyword evidence="3" id="KW-1185">Reference proteome</keyword>